<evidence type="ECO:0000256" key="6">
    <source>
        <dbReference type="ARBA" id="ARBA00023004"/>
    </source>
</evidence>
<evidence type="ECO:0000256" key="4">
    <source>
        <dbReference type="ARBA" id="ARBA00022490"/>
    </source>
</evidence>
<evidence type="ECO:0000259" key="14">
    <source>
        <dbReference type="PROSITE" id="PS50905"/>
    </source>
</evidence>
<dbReference type="Gene3D" id="1.20.1260.10">
    <property type="match status" value="1"/>
</dbReference>
<comment type="subcellular location">
    <subcellularLocation>
        <location evidence="9">Autolysosome</location>
    </subcellularLocation>
    <subcellularLocation>
        <location evidence="1">Cytoplasm</location>
    </subcellularLocation>
</comment>
<dbReference type="GO" id="GO:0008199">
    <property type="term" value="F:ferric iron binding"/>
    <property type="evidence" value="ECO:0007669"/>
    <property type="project" value="InterPro"/>
</dbReference>
<dbReference type="STRING" id="9402.L5K722"/>
<dbReference type="AlphaFoldDB" id="L5K722"/>
<dbReference type="InterPro" id="IPR001519">
    <property type="entry name" value="Ferritin"/>
</dbReference>
<proteinExistence type="inferred from homology"/>
<keyword evidence="3 13" id="KW-0409">Iron storage</keyword>
<reference evidence="16" key="1">
    <citation type="journal article" date="2013" name="Science">
        <title>Comparative analysis of bat genomes provides insight into the evolution of flight and immunity.</title>
        <authorList>
            <person name="Zhang G."/>
            <person name="Cowled C."/>
            <person name="Shi Z."/>
            <person name="Huang Z."/>
            <person name="Bishop-Lilly K.A."/>
            <person name="Fang X."/>
            <person name="Wynne J.W."/>
            <person name="Xiong Z."/>
            <person name="Baker M.L."/>
            <person name="Zhao W."/>
            <person name="Tachedjian M."/>
            <person name="Zhu Y."/>
            <person name="Zhou P."/>
            <person name="Jiang X."/>
            <person name="Ng J."/>
            <person name="Yang L."/>
            <person name="Wu L."/>
            <person name="Xiao J."/>
            <person name="Feng Y."/>
            <person name="Chen Y."/>
            <person name="Sun X."/>
            <person name="Zhang Y."/>
            <person name="Marsh G.A."/>
            <person name="Crameri G."/>
            <person name="Broder C.C."/>
            <person name="Frey K.G."/>
            <person name="Wang L.F."/>
            <person name="Wang J."/>
        </authorList>
    </citation>
    <scope>NUCLEOTIDE SEQUENCE [LARGE SCALE GENOMIC DNA]</scope>
</reference>
<evidence type="ECO:0000256" key="9">
    <source>
        <dbReference type="ARBA" id="ARBA00044942"/>
    </source>
</evidence>
<evidence type="ECO:0000256" key="2">
    <source>
        <dbReference type="ARBA" id="ARBA00007513"/>
    </source>
</evidence>
<keyword evidence="5 12" id="KW-0479">Metal-binding</keyword>
<dbReference type="InParanoid" id="L5K722"/>
<dbReference type="GO" id="GO:0006879">
    <property type="term" value="P:intracellular iron ion homeostasis"/>
    <property type="evidence" value="ECO:0007669"/>
    <property type="project" value="UniProtKB-KW"/>
</dbReference>
<evidence type="ECO:0000313" key="16">
    <source>
        <dbReference type="Proteomes" id="UP000010552"/>
    </source>
</evidence>
<comment type="subunit">
    <text evidence="11">Oligomer of 24 subunits. There are two types of subunits: L (light) chain and H (heavy) chain. The major chain can be light or heavy, depending on the species and tissue type. The functional molecule forms a roughly spherical shell with a diameter of 12 nm and contains a central cavity into which the insoluble mineral iron core is deposited. Interacts with NCOA4.</text>
</comment>
<accession>L5K722</accession>
<evidence type="ECO:0000256" key="5">
    <source>
        <dbReference type="ARBA" id="ARBA00022723"/>
    </source>
</evidence>
<name>L5K722_PTEAL</name>
<evidence type="ECO:0000256" key="1">
    <source>
        <dbReference type="ARBA" id="ARBA00004496"/>
    </source>
</evidence>
<keyword evidence="8" id="KW-0968">Cytoplasmic vesicle</keyword>
<gene>
    <name evidence="15" type="ORF">PAL_GLEAN10023883</name>
</gene>
<dbReference type="EMBL" id="KB031032">
    <property type="protein sequence ID" value="ELK06273.1"/>
    <property type="molecule type" value="Genomic_DNA"/>
</dbReference>
<dbReference type="eggNOG" id="KOG2332">
    <property type="taxonomic scope" value="Eukaryota"/>
</dbReference>
<evidence type="ECO:0000256" key="7">
    <source>
        <dbReference type="ARBA" id="ARBA00023228"/>
    </source>
</evidence>
<comment type="similarity">
    <text evidence="2 13">Belongs to the ferritin family.</text>
</comment>
<comment type="function">
    <text evidence="10">Stores iron in a soluble, non-toxic, readily available form. Important for iron homeostasis. Iron is taken up in the ferrous form and deposited as ferric hydroxides after oxidation. Also plays a role in delivery of iron to cells. Mediates iron uptake in capsule cells of the developing kidney. Delivery to lysosomes by the cargo receptor NCOA4 for autophagic degradation and release or iron.</text>
</comment>
<dbReference type="Pfam" id="PF00210">
    <property type="entry name" value="Ferritin"/>
    <property type="match status" value="1"/>
</dbReference>
<keyword evidence="7" id="KW-0458">Lysosome</keyword>
<organism evidence="15 16">
    <name type="scientific">Pteropus alecto</name>
    <name type="common">Black flying fox</name>
    <dbReference type="NCBI Taxonomy" id="9402"/>
    <lineage>
        <taxon>Eukaryota</taxon>
        <taxon>Metazoa</taxon>
        <taxon>Chordata</taxon>
        <taxon>Craniata</taxon>
        <taxon>Vertebrata</taxon>
        <taxon>Euteleostomi</taxon>
        <taxon>Mammalia</taxon>
        <taxon>Eutheria</taxon>
        <taxon>Laurasiatheria</taxon>
        <taxon>Chiroptera</taxon>
        <taxon>Yinpterochiroptera</taxon>
        <taxon>Pteropodoidea</taxon>
        <taxon>Pteropodidae</taxon>
        <taxon>Pteropodinae</taxon>
        <taxon>Pteropus</taxon>
    </lineage>
</organism>
<keyword evidence="4" id="KW-0963">Cytoplasm</keyword>
<dbReference type="InterPro" id="IPR008331">
    <property type="entry name" value="Ferritin_DPS_dom"/>
</dbReference>
<evidence type="ECO:0000256" key="10">
    <source>
        <dbReference type="ARBA" id="ARBA00045578"/>
    </source>
</evidence>
<dbReference type="GO" id="GO:0006826">
    <property type="term" value="P:iron ion transport"/>
    <property type="evidence" value="ECO:0007669"/>
    <property type="project" value="InterPro"/>
</dbReference>
<sequence length="199" mass="22607">MKDDAIPACGDRGTHYQTTSLFKEPWMCSSKSKAMRRQQPQVNRLLNLYLRASYTYLFLGFYFDHDDVALEGMGHFCKLAEEKREGAQCLLKMQSQCGGHAVFQDLQKPSQDEWGKPQDATEAATVMEKNLNQAFLDLHALGSAHANPHLCDFLETHFLDEEGKLIKKMGGHLTNLRRLACPQAGLGEYLFERLTLKHD</sequence>
<dbReference type="PROSITE" id="PS50905">
    <property type="entry name" value="FERRITIN_LIKE"/>
    <property type="match status" value="1"/>
</dbReference>
<dbReference type="Proteomes" id="UP000010552">
    <property type="component" value="Unassembled WGS sequence"/>
</dbReference>
<evidence type="ECO:0000256" key="11">
    <source>
        <dbReference type="ARBA" id="ARBA00047045"/>
    </source>
</evidence>
<dbReference type="InterPro" id="IPR009078">
    <property type="entry name" value="Ferritin-like_SF"/>
</dbReference>
<dbReference type="GO" id="GO:0031410">
    <property type="term" value="C:cytoplasmic vesicle"/>
    <property type="evidence" value="ECO:0007669"/>
    <property type="project" value="UniProtKB-KW"/>
</dbReference>
<dbReference type="PANTHER" id="PTHR11431">
    <property type="entry name" value="FERRITIN"/>
    <property type="match status" value="1"/>
</dbReference>
<feature type="domain" description="Ferritin-like diiron" evidence="14">
    <location>
        <begin position="32"/>
        <end position="180"/>
    </location>
</feature>
<evidence type="ECO:0000256" key="3">
    <source>
        <dbReference type="ARBA" id="ARBA00022434"/>
    </source>
</evidence>
<evidence type="ECO:0000256" key="8">
    <source>
        <dbReference type="ARBA" id="ARBA00023329"/>
    </source>
</evidence>
<evidence type="ECO:0000256" key="13">
    <source>
        <dbReference type="RuleBase" id="RU361145"/>
    </source>
</evidence>
<evidence type="ECO:0000256" key="12">
    <source>
        <dbReference type="PIRSR" id="PIRSR601519-1"/>
    </source>
</evidence>
<dbReference type="InterPro" id="IPR009040">
    <property type="entry name" value="Ferritin-like_diiron"/>
</dbReference>
<keyword evidence="16" id="KW-1185">Reference proteome</keyword>
<dbReference type="SUPFAM" id="SSF47240">
    <property type="entry name" value="Ferritin-like"/>
    <property type="match status" value="1"/>
</dbReference>
<dbReference type="PANTHER" id="PTHR11431:SF47">
    <property type="entry name" value="FERRITIN LIGHT CHAIN"/>
    <property type="match status" value="1"/>
</dbReference>
<evidence type="ECO:0000313" key="15">
    <source>
        <dbReference type="EMBL" id="ELK06273.1"/>
    </source>
</evidence>
<dbReference type="GO" id="GO:0008198">
    <property type="term" value="F:ferrous iron binding"/>
    <property type="evidence" value="ECO:0007669"/>
    <property type="project" value="TreeGrafter"/>
</dbReference>
<keyword evidence="6 12" id="KW-0408">Iron</keyword>
<dbReference type="GO" id="GO:0044754">
    <property type="term" value="C:autolysosome"/>
    <property type="evidence" value="ECO:0007669"/>
    <property type="project" value="UniProtKB-SubCell"/>
</dbReference>
<protein>
    <recommendedName>
        <fullName evidence="13">Ferritin</fullName>
    </recommendedName>
</protein>
<dbReference type="FunFam" id="1.20.1260.10:FF:000009">
    <property type="entry name" value="Ferritin light chain"/>
    <property type="match status" value="1"/>
</dbReference>
<feature type="binding site" evidence="12">
    <location>
        <position position="128"/>
    </location>
    <ligand>
        <name>Fe cation</name>
        <dbReference type="ChEBI" id="CHEBI:24875"/>
        <label>1</label>
    </ligand>
</feature>
<dbReference type="InterPro" id="IPR012347">
    <property type="entry name" value="Ferritin-like"/>
</dbReference>